<dbReference type="PROSITE" id="PS50181">
    <property type="entry name" value="FBOX"/>
    <property type="match status" value="1"/>
</dbReference>
<name>A0A165JWM6_EXIGL</name>
<reference evidence="2 3" key="1">
    <citation type="journal article" date="2016" name="Mol. Biol. Evol.">
        <title>Comparative Genomics of Early-Diverging Mushroom-Forming Fungi Provides Insights into the Origins of Lignocellulose Decay Capabilities.</title>
        <authorList>
            <person name="Nagy L.G."/>
            <person name="Riley R."/>
            <person name="Tritt A."/>
            <person name="Adam C."/>
            <person name="Daum C."/>
            <person name="Floudas D."/>
            <person name="Sun H."/>
            <person name="Yadav J.S."/>
            <person name="Pangilinan J."/>
            <person name="Larsson K.H."/>
            <person name="Matsuura K."/>
            <person name="Barry K."/>
            <person name="Labutti K."/>
            <person name="Kuo R."/>
            <person name="Ohm R.A."/>
            <person name="Bhattacharya S.S."/>
            <person name="Shirouzu T."/>
            <person name="Yoshinaga Y."/>
            <person name="Martin F.M."/>
            <person name="Grigoriev I.V."/>
            <person name="Hibbett D.S."/>
        </authorList>
    </citation>
    <scope>NUCLEOTIDE SEQUENCE [LARGE SCALE GENOMIC DNA]</scope>
    <source>
        <strain evidence="2 3">HHB12029</strain>
    </source>
</reference>
<dbReference type="InterPro" id="IPR036047">
    <property type="entry name" value="F-box-like_dom_sf"/>
</dbReference>
<sequence length="535" mass="59936">MLARDTTRRLPTELFAYVLDYLSQPDVLRCARVSSRWRTISSGHSNYYCFTALRASISPPWSASWHILVSRFCNTLRQCRRRNVHVKISLAVAFDYSGWLNEPDGTINRAKWPDDEPVYDLYVDRVLPAIKATLPFIIDLRISCVKQEYHGRIYDTLRGSTASALRSLCLDFVGSAFDLAAEPLPPDIFCGSAPRLRKLELYDIPLPASPLQVFSAATHVNLELSECASLRRVLTHFPNATNLDLSRLATGLHPSDRVDERVEHRIRSLTVWLGHHDLLHGRDIAHALEDRNIPSVTINPIEPHTLTVLSALLLRAPQALAMTIDFMSHEFARVLLTAFPPELDDYVRGFTVRTGDTVIGGPQHMEMVLTELRVIQSALVSIIIDYSYLKEFIRATDVLPNLEILTATIDRAVEGVDLWAPPMASPPYWRSHLACRCVVQDWRLVPPVDDDYVLQCPKLAQLVIKGVNPVRVDRCQAAHLGRCLGIPLRVPHDDSPDGPVLCLGKGVSLYGETHALARVFPTLTFLDAADDVADV</sequence>
<dbReference type="EMBL" id="KV425957">
    <property type="protein sequence ID" value="KZV95440.1"/>
    <property type="molecule type" value="Genomic_DNA"/>
</dbReference>
<dbReference type="Gene3D" id="1.20.1280.50">
    <property type="match status" value="1"/>
</dbReference>
<dbReference type="Proteomes" id="UP000077266">
    <property type="component" value="Unassembled WGS sequence"/>
</dbReference>
<keyword evidence="3" id="KW-1185">Reference proteome</keyword>
<dbReference type="SUPFAM" id="SSF81383">
    <property type="entry name" value="F-box domain"/>
    <property type="match status" value="1"/>
</dbReference>
<evidence type="ECO:0000313" key="2">
    <source>
        <dbReference type="EMBL" id="KZV95440.1"/>
    </source>
</evidence>
<proteinExistence type="predicted"/>
<dbReference type="InParanoid" id="A0A165JWM6"/>
<dbReference type="OrthoDB" id="3322634at2759"/>
<feature type="domain" description="F-box" evidence="1">
    <location>
        <begin position="4"/>
        <end position="50"/>
    </location>
</feature>
<dbReference type="SMART" id="SM00256">
    <property type="entry name" value="FBOX"/>
    <property type="match status" value="1"/>
</dbReference>
<dbReference type="CDD" id="cd09917">
    <property type="entry name" value="F-box_SF"/>
    <property type="match status" value="1"/>
</dbReference>
<dbReference type="AlphaFoldDB" id="A0A165JWM6"/>
<evidence type="ECO:0000259" key="1">
    <source>
        <dbReference type="PROSITE" id="PS50181"/>
    </source>
</evidence>
<protein>
    <recommendedName>
        <fullName evidence="1">F-box domain-containing protein</fullName>
    </recommendedName>
</protein>
<gene>
    <name evidence="2" type="ORF">EXIGLDRAFT_834349</name>
</gene>
<evidence type="ECO:0000313" key="3">
    <source>
        <dbReference type="Proteomes" id="UP000077266"/>
    </source>
</evidence>
<dbReference type="Pfam" id="PF12937">
    <property type="entry name" value="F-box-like"/>
    <property type="match status" value="1"/>
</dbReference>
<accession>A0A165JWM6</accession>
<dbReference type="InterPro" id="IPR001810">
    <property type="entry name" value="F-box_dom"/>
</dbReference>
<organism evidence="2 3">
    <name type="scientific">Exidia glandulosa HHB12029</name>
    <dbReference type="NCBI Taxonomy" id="1314781"/>
    <lineage>
        <taxon>Eukaryota</taxon>
        <taxon>Fungi</taxon>
        <taxon>Dikarya</taxon>
        <taxon>Basidiomycota</taxon>
        <taxon>Agaricomycotina</taxon>
        <taxon>Agaricomycetes</taxon>
        <taxon>Auriculariales</taxon>
        <taxon>Exidiaceae</taxon>
        <taxon>Exidia</taxon>
    </lineage>
</organism>